<accession>A0ABU2JF02</accession>
<dbReference type="Pfam" id="PF02597">
    <property type="entry name" value="ThiS"/>
    <property type="match status" value="1"/>
</dbReference>
<gene>
    <name evidence="1" type="ORF">RM423_19570</name>
</gene>
<reference evidence="2" key="1">
    <citation type="submission" date="2023-07" db="EMBL/GenBank/DDBJ databases">
        <title>30 novel species of actinomycetes from the DSMZ collection.</title>
        <authorList>
            <person name="Nouioui I."/>
        </authorList>
    </citation>
    <scope>NUCLEOTIDE SEQUENCE [LARGE SCALE GENOMIC DNA]</scope>
    <source>
        <strain evidence="2">DSM 44399</strain>
    </source>
</reference>
<dbReference type="EMBL" id="JAVREH010000044">
    <property type="protein sequence ID" value="MDT0263582.1"/>
    <property type="molecule type" value="Genomic_DNA"/>
</dbReference>
<dbReference type="SUPFAM" id="SSF54285">
    <property type="entry name" value="MoaD/ThiS"/>
    <property type="match status" value="1"/>
</dbReference>
<organism evidence="1 2">
    <name type="scientific">Jatrophihabitans lederbergiae</name>
    <dbReference type="NCBI Taxonomy" id="3075547"/>
    <lineage>
        <taxon>Bacteria</taxon>
        <taxon>Bacillati</taxon>
        <taxon>Actinomycetota</taxon>
        <taxon>Actinomycetes</taxon>
        <taxon>Jatrophihabitantales</taxon>
        <taxon>Jatrophihabitantaceae</taxon>
        <taxon>Jatrophihabitans</taxon>
    </lineage>
</organism>
<dbReference type="InterPro" id="IPR012675">
    <property type="entry name" value="Beta-grasp_dom_sf"/>
</dbReference>
<sequence>MSAQVTVRYWAGARRAAGRDSEQLSAGNLRDLLSQLGSRPALTDVIAASSVLVDGIANPSDNSLPEGAVVDILPPFAGG</sequence>
<proteinExistence type="predicted"/>
<keyword evidence="2" id="KW-1185">Reference proteome</keyword>
<dbReference type="InterPro" id="IPR016155">
    <property type="entry name" value="Mopterin_synth/thiamin_S_b"/>
</dbReference>
<dbReference type="InterPro" id="IPR003749">
    <property type="entry name" value="ThiS/MoaD-like"/>
</dbReference>
<dbReference type="Proteomes" id="UP001183176">
    <property type="component" value="Unassembled WGS sequence"/>
</dbReference>
<evidence type="ECO:0000313" key="2">
    <source>
        <dbReference type="Proteomes" id="UP001183176"/>
    </source>
</evidence>
<evidence type="ECO:0000313" key="1">
    <source>
        <dbReference type="EMBL" id="MDT0263582.1"/>
    </source>
</evidence>
<dbReference type="Gene3D" id="3.10.20.30">
    <property type="match status" value="1"/>
</dbReference>
<comment type="caution">
    <text evidence="1">The sequence shown here is derived from an EMBL/GenBank/DDBJ whole genome shotgun (WGS) entry which is preliminary data.</text>
</comment>
<protein>
    <submittedName>
        <fullName evidence="1">MoaD/ThiS family protein</fullName>
    </submittedName>
</protein>
<dbReference type="CDD" id="cd17040">
    <property type="entry name" value="Ubl_MoaD_like"/>
    <property type="match status" value="1"/>
</dbReference>
<dbReference type="RefSeq" id="WP_311424728.1">
    <property type="nucleotide sequence ID" value="NZ_JAVREH010000044.1"/>
</dbReference>
<name>A0ABU2JF02_9ACTN</name>